<reference evidence="4 5" key="1">
    <citation type="submission" date="2021-10" db="EMBL/GenBank/DDBJ databases">
        <title>Anaerobic single-cell dispensing facilitates the cultivation of human gut bacteria.</title>
        <authorList>
            <person name="Afrizal A."/>
        </authorList>
    </citation>
    <scope>NUCLEOTIDE SEQUENCE [LARGE SCALE GENOMIC DNA]</scope>
    <source>
        <strain evidence="4 5">CLA-AA-H246</strain>
    </source>
</reference>
<comment type="caution">
    <text evidence="4">The sequence shown here is derived from an EMBL/GenBank/DDBJ whole genome shotgun (WGS) entry which is preliminary data.</text>
</comment>
<feature type="domain" description="FMN-binding" evidence="3">
    <location>
        <begin position="333"/>
        <end position="408"/>
    </location>
</feature>
<evidence type="ECO:0000313" key="5">
    <source>
        <dbReference type="Proteomes" id="UP001299235"/>
    </source>
</evidence>
<gene>
    <name evidence="4" type="ORF">LKD42_12305</name>
</gene>
<evidence type="ECO:0000256" key="2">
    <source>
        <dbReference type="SAM" id="SignalP"/>
    </source>
</evidence>
<feature type="domain" description="FMN-binding" evidence="3">
    <location>
        <begin position="215"/>
        <end position="288"/>
    </location>
</feature>
<accession>A0ABS8F043</accession>
<feature type="region of interest" description="Disordered" evidence="1">
    <location>
        <begin position="289"/>
        <end position="312"/>
    </location>
</feature>
<keyword evidence="5" id="KW-1185">Reference proteome</keyword>
<evidence type="ECO:0000256" key="1">
    <source>
        <dbReference type="SAM" id="MobiDB-lite"/>
    </source>
</evidence>
<dbReference type="Proteomes" id="UP001299235">
    <property type="component" value="Unassembled WGS sequence"/>
</dbReference>
<dbReference type="EMBL" id="JAJEQE010000052">
    <property type="protein sequence ID" value="MCC2150012.1"/>
    <property type="molecule type" value="Genomic_DNA"/>
</dbReference>
<evidence type="ECO:0000313" key="4">
    <source>
        <dbReference type="EMBL" id="MCC2150012.1"/>
    </source>
</evidence>
<dbReference type="PROSITE" id="PS51257">
    <property type="entry name" value="PROKAR_LIPOPROTEIN"/>
    <property type="match status" value="1"/>
</dbReference>
<dbReference type="SMART" id="SM00900">
    <property type="entry name" value="FMN_bind"/>
    <property type="match status" value="4"/>
</dbReference>
<dbReference type="Gene3D" id="3.90.1010.20">
    <property type="match status" value="4"/>
</dbReference>
<keyword evidence="2" id="KW-0732">Signal</keyword>
<evidence type="ECO:0000259" key="3">
    <source>
        <dbReference type="SMART" id="SM00900"/>
    </source>
</evidence>
<protein>
    <submittedName>
        <fullName evidence="4">FMN-binding protein</fullName>
    </submittedName>
</protein>
<feature type="compositionally biased region" description="Basic and acidic residues" evidence="1">
    <location>
        <begin position="295"/>
        <end position="306"/>
    </location>
</feature>
<dbReference type="RefSeq" id="WP_248835875.1">
    <property type="nucleotide sequence ID" value="NZ_JAJEQE010000052.1"/>
</dbReference>
<dbReference type="Pfam" id="PF04205">
    <property type="entry name" value="FMN_bind"/>
    <property type="match status" value="4"/>
</dbReference>
<feature type="domain" description="FMN-binding" evidence="3">
    <location>
        <begin position="467"/>
        <end position="555"/>
    </location>
</feature>
<feature type="chain" id="PRO_5046269036" evidence="2">
    <location>
        <begin position="28"/>
        <end position="562"/>
    </location>
</feature>
<name>A0ABS8F043_9FIRM</name>
<feature type="domain" description="FMN-binding" evidence="3">
    <location>
        <begin position="95"/>
        <end position="169"/>
    </location>
</feature>
<sequence length="562" mass="58751">MNWKKLSAFAPMLAVIVLAGCMGKTLAGYTPATYEAKAEEITLQEETTQSTEEKGQQTSKTKKKTKKATKTESKKKAAKGNFDLEDGTYTGEGQGFGGTIKVSVVIKDKTITEINVVSAEGEDAAFFGRAKGVIDKILSGQKTDVDVVSGATYSSRGIINAVKNALTGEKDTSTSPAAGSTGGASAAAGSGKITQVAEDKDQTCKDGTYYGTGTGFGGTVKVKVVIKDNKIKSIEIVEHQDGSSYMQKASALISTVIEKQSTNVDGVSGATYSSAGLIEAIRNAVDQAKTTKTTGDNKKETEKKNNDTSGTVTPQVTGKFPYKDGIYYGIGEGYMGDITVAVVIQNKTVTSILVTETDGDGEEFVKKAKAVADQIVKKQSTRKIDTVSGATYSSKGILEAIKDALNHAKEATNGKETEKPAETETQKPAETEKSSESESSSESEKEKVYADGDYTASATCTSSGGGAFDDYTLTATVTIKDDKITAITNVAGSGAGYVAADALYIKRAAEGTRKAQGVVAQVLAKNSLDEIDVVSGATCSSSALLEACRQALESAKIVQQSE</sequence>
<proteinExistence type="predicted"/>
<feature type="signal peptide" evidence="2">
    <location>
        <begin position="1"/>
        <end position="27"/>
    </location>
</feature>
<feature type="region of interest" description="Disordered" evidence="1">
    <location>
        <begin position="43"/>
        <end position="77"/>
    </location>
</feature>
<organism evidence="4 5">
    <name type="scientific">Hominisplanchenecus faecis</name>
    <dbReference type="NCBI Taxonomy" id="2885351"/>
    <lineage>
        <taxon>Bacteria</taxon>
        <taxon>Bacillati</taxon>
        <taxon>Bacillota</taxon>
        <taxon>Clostridia</taxon>
        <taxon>Lachnospirales</taxon>
        <taxon>Lachnospiraceae</taxon>
        <taxon>Hominisplanchenecus</taxon>
    </lineage>
</organism>
<feature type="region of interest" description="Disordered" evidence="1">
    <location>
        <begin position="410"/>
        <end position="450"/>
    </location>
</feature>
<dbReference type="InterPro" id="IPR007329">
    <property type="entry name" value="FMN-bd"/>
</dbReference>